<evidence type="ECO:0000256" key="7">
    <source>
        <dbReference type="RuleBase" id="RU000417"/>
    </source>
</evidence>
<keyword evidence="2 5" id="KW-0808">Transferase</keyword>
<dbReference type="InterPro" id="IPR050750">
    <property type="entry name" value="C5-MTase"/>
</dbReference>
<dbReference type="GO" id="GO:0003886">
    <property type="term" value="F:DNA (cytosine-5-)-methyltransferase activity"/>
    <property type="evidence" value="ECO:0007669"/>
    <property type="project" value="UniProtKB-EC"/>
</dbReference>
<keyword evidence="3 5" id="KW-0949">S-adenosyl-L-methionine</keyword>
<organism evidence="9 10">
    <name type="scientific">Iocasia fonsfrigidae</name>
    <dbReference type="NCBI Taxonomy" id="2682810"/>
    <lineage>
        <taxon>Bacteria</taxon>
        <taxon>Bacillati</taxon>
        <taxon>Bacillota</taxon>
        <taxon>Clostridia</taxon>
        <taxon>Halanaerobiales</taxon>
        <taxon>Halanaerobiaceae</taxon>
        <taxon>Iocasia</taxon>
    </lineage>
</organism>
<keyword evidence="10" id="KW-1185">Reference proteome</keyword>
<reference evidence="9" key="1">
    <citation type="submission" date="2019-12" db="EMBL/GenBank/DDBJ databases">
        <authorList>
            <person name="zhang j."/>
            <person name="sun C.M."/>
        </authorList>
    </citation>
    <scope>NUCLEOTIDE SEQUENCE</scope>
    <source>
        <strain evidence="9">NS-1</strain>
    </source>
</reference>
<dbReference type="AlphaFoldDB" id="A0A8A7K5F5"/>
<dbReference type="PROSITE" id="PS00095">
    <property type="entry name" value="C5_MTASE_2"/>
    <property type="match status" value="1"/>
</dbReference>
<dbReference type="PROSITE" id="PS51679">
    <property type="entry name" value="SAM_MT_C5"/>
    <property type="match status" value="1"/>
</dbReference>
<keyword evidence="4" id="KW-0680">Restriction system</keyword>
<dbReference type="NCBIfam" id="TIGR00675">
    <property type="entry name" value="dcm"/>
    <property type="match status" value="1"/>
</dbReference>
<dbReference type="InterPro" id="IPR031303">
    <property type="entry name" value="C5_meth_CS"/>
</dbReference>
<feature type="active site" evidence="5">
    <location>
        <position position="71"/>
    </location>
</feature>
<dbReference type="EMBL" id="CP046640">
    <property type="protein sequence ID" value="QTL96541.1"/>
    <property type="molecule type" value="Genomic_DNA"/>
</dbReference>
<dbReference type="GO" id="GO:0032259">
    <property type="term" value="P:methylation"/>
    <property type="evidence" value="ECO:0007669"/>
    <property type="project" value="UniProtKB-KW"/>
</dbReference>
<evidence type="ECO:0000256" key="1">
    <source>
        <dbReference type="ARBA" id="ARBA00022603"/>
    </source>
</evidence>
<comment type="similarity">
    <text evidence="5 6">Belongs to the class I-like SAM-binding methyltransferase superfamily. C5-methyltransferase family.</text>
</comment>
<dbReference type="Gene3D" id="3.40.50.150">
    <property type="entry name" value="Vaccinia Virus protein VP39"/>
    <property type="match status" value="1"/>
</dbReference>
<feature type="region of interest" description="Disordered" evidence="8">
    <location>
        <begin position="168"/>
        <end position="195"/>
    </location>
</feature>
<sequence>MEFGSLFAGIGGIDLGLERAGMKCIWQIEKDEFCQKVLQKHWPDIPKYGDIYEVRGDELGAVELIAGGFPCQPFSLAGKREGEKDGRYLWPEMLRIIENISPEWVIAENVGGIFSIDGGNTINAICASLETIGYEKPAIFDFAADTFGLSTMERHIWIVAKADGKRRKRGEKKKDTEAWQKKGEFQGTHQGECDRSDLSKTRFCRVSERVSDRVDRDRLKALGNAVIPQMAEWIGRRIMEFEAIT</sequence>
<dbReference type="InterPro" id="IPR001525">
    <property type="entry name" value="C5_MeTfrase"/>
</dbReference>
<evidence type="ECO:0000256" key="5">
    <source>
        <dbReference type="PROSITE-ProRule" id="PRU01016"/>
    </source>
</evidence>
<name>A0A8A7K5F5_9FIRM</name>
<evidence type="ECO:0000256" key="6">
    <source>
        <dbReference type="RuleBase" id="RU000416"/>
    </source>
</evidence>
<evidence type="ECO:0000256" key="3">
    <source>
        <dbReference type="ARBA" id="ARBA00022691"/>
    </source>
</evidence>
<dbReference type="Proteomes" id="UP000665020">
    <property type="component" value="Chromosome"/>
</dbReference>
<dbReference type="GO" id="GO:0009307">
    <property type="term" value="P:DNA restriction-modification system"/>
    <property type="evidence" value="ECO:0007669"/>
    <property type="project" value="UniProtKB-KW"/>
</dbReference>
<keyword evidence="1 5" id="KW-0489">Methyltransferase</keyword>
<evidence type="ECO:0000256" key="4">
    <source>
        <dbReference type="ARBA" id="ARBA00022747"/>
    </source>
</evidence>
<dbReference type="InterPro" id="IPR018117">
    <property type="entry name" value="C5_DNA_meth_AS"/>
</dbReference>
<dbReference type="SUPFAM" id="SSF53335">
    <property type="entry name" value="S-adenosyl-L-methionine-dependent methyltransferases"/>
    <property type="match status" value="1"/>
</dbReference>
<dbReference type="Pfam" id="PF00145">
    <property type="entry name" value="DNA_methylase"/>
    <property type="match status" value="1"/>
</dbReference>
<feature type="compositionally biased region" description="Basic and acidic residues" evidence="8">
    <location>
        <begin position="172"/>
        <end position="184"/>
    </location>
</feature>
<dbReference type="PANTHER" id="PTHR46098">
    <property type="entry name" value="TRNA (CYTOSINE(38)-C(5))-METHYLTRANSFERASE"/>
    <property type="match status" value="1"/>
</dbReference>
<dbReference type="KEGG" id="ifn:GM661_00440"/>
<dbReference type="PANTHER" id="PTHR46098:SF1">
    <property type="entry name" value="TRNA (CYTOSINE(38)-C(5))-METHYLTRANSFERASE"/>
    <property type="match status" value="1"/>
</dbReference>
<comment type="catalytic activity">
    <reaction evidence="7">
        <text>a 2'-deoxycytidine in DNA + S-adenosyl-L-methionine = a 5-methyl-2'-deoxycytidine in DNA + S-adenosyl-L-homocysteine + H(+)</text>
        <dbReference type="Rhea" id="RHEA:13681"/>
        <dbReference type="Rhea" id="RHEA-COMP:11369"/>
        <dbReference type="Rhea" id="RHEA-COMP:11370"/>
        <dbReference type="ChEBI" id="CHEBI:15378"/>
        <dbReference type="ChEBI" id="CHEBI:57856"/>
        <dbReference type="ChEBI" id="CHEBI:59789"/>
        <dbReference type="ChEBI" id="CHEBI:85452"/>
        <dbReference type="ChEBI" id="CHEBI:85454"/>
        <dbReference type="EC" id="2.1.1.37"/>
    </reaction>
</comment>
<evidence type="ECO:0000313" key="9">
    <source>
        <dbReference type="EMBL" id="QTL96541.1"/>
    </source>
</evidence>
<protein>
    <recommendedName>
        <fullName evidence="7">Cytosine-specific methyltransferase</fullName>
        <ecNumber evidence="7">2.1.1.37</ecNumber>
    </recommendedName>
</protein>
<dbReference type="PROSITE" id="PS00094">
    <property type="entry name" value="C5_MTASE_1"/>
    <property type="match status" value="1"/>
</dbReference>
<dbReference type="PRINTS" id="PR00105">
    <property type="entry name" value="C5METTRFRASE"/>
</dbReference>
<evidence type="ECO:0000313" key="10">
    <source>
        <dbReference type="Proteomes" id="UP000665020"/>
    </source>
</evidence>
<dbReference type="RefSeq" id="WP_230868259.1">
    <property type="nucleotide sequence ID" value="NZ_CP046640.1"/>
</dbReference>
<gene>
    <name evidence="9" type="primary">dcm</name>
    <name evidence="9" type="ORF">GM661_00440</name>
</gene>
<proteinExistence type="inferred from homology"/>
<accession>A0A8A7K5F5</accession>
<evidence type="ECO:0000256" key="2">
    <source>
        <dbReference type="ARBA" id="ARBA00022679"/>
    </source>
</evidence>
<evidence type="ECO:0000256" key="8">
    <source>
        <dbReference type="SAM" id="MobiDB-lite"/>
    </source>
</evidence>
<dbReference type="EC" id="2.1.1.37" evidence="7"/>
<dbReference type="InterPro" id="IPR029063">
    <property type="entry name" value="SAM-dependent_MTases_sf"/>
</dbReference>
<dbReference type="REBASE" id="486804">
    <property type="entry name" value="M.HbaNS1ORF440P"/>
</dbReference>